<organism evidence="3 4">
    <name type="scientific">Brevundimonas vesicularis</name>
    <name type="common">Pseudomonas vesicularis</name>
    <dbReference type="NCBI Taxonomy" id="41276"/>
    <lineage>
        <taxon>Bacteria</taxon>
        <taxon>Pseudomonadati</taxon>
        <taxon>Pseudomonadota</taxon>
        <taxon>Alphaproteobacteria</taxon>
        <taxon>Caulobacterales</taxon>
        <taxon>Caulobacteraceae</taxon>
        <taxon>Brevundimonas</taxon>
    </lineage>
</organism>
<proteinExistence type="predicted"/>
<name>A0A2X1C3N5_BREVE</name>
<evidence type="ECO:0000313" key="3">
    <source>
        <dbReference type="EMBL" id="SPU57644.1"/>
    </source>
</evidence>
<dbReference type="SUPFAM" id="SSF50249">
    <property type="entry name" value="Nucleic acid-binding proteins"/>
    <property type="match status" value="1"/>
</dbReference>
<keyword evidence="1 3" id="KW-0808">Transferase</keyword>
<evidence type="ECO:0000256" key="1">
    <source>
        <dbReference type="ARBA" id="ARBA00022679"/>
    </source>
</evidence>
<dbReference type="PROSITE" id="PS50926">
    <property type="entry name" value="TRAM"/>
    <property type="match status" value="1"/>
</dbReference>
<dbReference type="RefSeq" id="WP_181669234.1">
    <property type="nucleotide sequence ID" value="NZ_UAQP01000015.1"/>
</dbReference>
<dbReference type="GO" id="GO:0008168">
    <property type="term" value="F:methyltransferase activity"/>
    <property type="evidence" value="ECO:0007669"/>
    <property type="project" value="UniProtKB-KW"/>
</dbReference>
<dbReference type="EMBL" id="UAQP01000015">
    <property type="protein sequence ID" value="SPU57644.1"/>
    <property type="molecule type" value="Genomic_DNA"/>
</dbReference>
<accession>A0A2X1C3N5</accession>
<dbReference type="InterPro" id="IPR002792">
    <property type="entry name" value="TRAM_dom"/>
</dbReference>
<evidence type="ECO:0000313" key="4">
    <source>
        <dbReference type="Proteomes" id="UP000251186"/>
    </source>
</evidence>
<dbReference type="InterPro" id="IPR012340">
    <property type="entry name" value="NA-bd_OB-fold"/>
</dbReference>
<dbReference type="AlphaFoldDB" id="A0A2X1C3N5"/>
<sequence length="46" mass="5222">MAVRVQDIDVYGRGVARDEGRIVFIEGALPDELVDYQPLKRQKAFS</sequence>
<gene>
    <name evidence="3" type="ORF">NCTC11166_03353</name>
</gene>
<dbReference type="Gene3D" id="2.40.50.140">
    <property type="entry name" value="Nucleic acid-binding proteins"/>
    <property type="match status" value="1"/>
</dbReference>
<dbReference type="Pfam" id="PF01938">
    <property type="entry name" value="TRAM"/>
    <property type="match status" value="1"/>
</dbReference>
<evidence type="ECO:0000259" key="2">
    <source>
        <dbReference type="PROSITE" id="PS50926"/>
    </source>
</evidence>
<feature type="domain" description="TRAM" evidence="2">
    <location>
        <begin position="1"/>
        <end position="46"/>
    </location>
</feature>
<reference evidence="3 4" key="1">
    <citation type="submission" date="2018-06" db="EMBL/GenBank/DDBJ databases">
        <authorList>
            <consortium name="Pathogen Informatics"/>
            <person name="Doyle S."/>
        </authorList>
    </citation>
    <scope>NUCLEOTIDE SEQUENCE [LARGE SCALE GENOMIC DNA]</scope>
    <source>
        <strain evidence="3 4">NCTC11166</strain>
    </source>
</reference>
<dbReference type="Proteomes" id="UP000251186">
    <property type="component" value="Unassembled WGS sequence"/>
</dbReference>
<dbReference type="GO" id="GO:0032259">
    <property type="term" value="P:methylation"/>
    <property type="evidence" value="ECO:0007669"/>
    <property type="project" value="UniProtKB-KW"/>
</dbReference>
<protein>
    <submittedName>
        <fullName evidence="3">23S rRNA m(5)U1939 methyltransferase</fullName>
    </submittedName>
</protein>
<keyword evidence="3" id="KW-0489">Methyltransferase</keyword>